<feature type="region of interest" description="Disordered" evidence="1">
    <location>
        <begin position="41"/>
        <end position="67"/>
    </location>
</feature>
<feature type="compositionally biased region" description="Low complexity" evidence="1">
    <location>
        <begin position="43"/>
        <end position="53"/>
    </location>
</feature>
<keyword evidence="3" id="KW-1185">Reference proteome</keyword>
<dbReference type="SUPFAM" id="SSF52949">
    <property type="entry name" value="Macro domain-like"/>
    <property type="match status" value="1"/>
</dbReference>
<protein>
    <submittedName>
        <fullName evidence="2">Macro domain-like protein</fullName>
    </submittedName>
</protein>
<dbReference type="Proteomes" id="UP000313359">
    <property type="component" value="Unassembled WGS sequence"/>
</dbReference>
<reference evidence="2" key="1">
    <citation type="journal article" date="2018" name="Genome Biol. Evol.">
        <title>Genomics and development of Lentinus tigrinus, a white-rot wood-decaying mushroom with dimorphic fruiting bodies.</title>
        <authorList>
            <person name="Wu B."/>
            <person name="Xu Z."/>
            <person name="Knudson A."/>
            <person name="Carlson A."/>
            <person name="Chen N."/>
            <person name="Kovaka S."/>
            <person name="LaButti K."/>
            <person name="Lipzen A."/>
            <person name="Pennachio C."/>
            <person name="Riley R."/>
            <person name="Schakwitz W."/>
            <person name="Umezawa K."/>
            <person name="Ohm R.A."/>
            <person name="Grigoriev I.V."/>
            <person name="Nagy L.G."/>
            <person name="Gibbons J."/>
            <person name="Hibbett D."/>
        </authorList>
    </citation>
    <scope>NUCLEOTIDE SEQUENCE [LARGE SCALE GENOMIC DNA]</scope>
    <source>
        <strain evidence="2">ALCF2SS1-6</strain>
    </source>
</reference>
<gene>
    <name evidence="2" type="ORF">L227DRAFT_438950</name>
</gene>
<sequence>MATMMTTTTSTRVPHLIFIARSPALVDAWRRAVGRYFPPLQREQQQQQQQQEQPEQEQEPEQEQGRVEDAGRELFSVRAGRLEDLPAGEIAHECVVSPANAFGIMDGGFDLALSQAFRGPSADMYALTDHVQRHLRARWAGYAPPGSCTLVPLPEAVAGPENRWGTRVLAVVPTMKRPEEVGWNRELVYNAMWALLCEVGRWNAEVEAEAGAEAVVNATGTEGAGTRSGKRTRISRILTTGLGAGAGGVSAERCAAQMVLAVKHYAEAGALPARLRWESEEVERRVREVEETVVL</sequence>
<dbReference type="STRING" id="1328759.A0A5C2SGI0"/>
<evidence type="ECO:0000256" key="1">
    <source>
        <dbReference type="SAM" id="MobiDB-lite"/>
    </source>
</evidence>
<dbReference type="InterPro" id="IPR043472">
    <property type="entry name" value="Macro_dom-like"/>
</dbReference>
<proteinExistence type="predicted"/>
<organism evidence="2 3">
    <name type="scientific">Lentinus tigrinus ALCF2SS1-6</name>
    <dbReference type="NCBI Taxonomy" id="1328759"/>
    <lineage>
        <taxon>Eukaryota</taxon>
        <taxon>Fungi</taxon>
        <taxon>Dikarya</taxon>
        <taxon>Basidiomycota</taxon>
        <taxon>Agaricomycotina</taxon>
        <taxon>Agaricomycetes</taxon>
        <taxon>Polyporales</taxon>
        <taxon>Polyporaceae</taxon>
        <taxon>Lentinus</taxon>
    </lineage>
</organism>
<dbReference type="OrthoDB" id="6082470at2759"/>
<name>A0A5C2SGI0_9APHY</name>
<dbReference type="EMBL" id="ML122258">
    <property type="protein sequence ID" value="RPD62872.1"/>
    <property type="molecule type" value="Genomic_DNA"/>
</dbReference>
<accession>A0A5C2SGI0</accession>
<dbReference type="AlphaFoldDB" id="A0A5C2SGI0"/>
<dbReference type="Gene3D" id="3.40.220.10">
    <property type="entry name" value="Leucine Aminopeptidase, subunit E, domain 1"/>
    <property type="match status" value="1"/>
</dbReference>
<evidence type="ECO:0000313" key="3">
    <source>
        <dbReference type="Proteomes" id="UP000313359"/>
    </source>
</evidence>
<evidence type="ECO:0000313" key="2">
    <source>
        <dbReference type="EMBL" id="RPD62872.1"/>
    </source>
</evidence>